<dbReference type="InterPro" id="IPR003869">
    <property type="entry name" value="Polysac_CapD-like"/>
</dbReference>
<accession>A0A6N2QVV7</accession>
<keyword evidence="2" id="KW-0812">Transmembrane</keyword>
<comment type="similarity">
    <text evidence="1">Belongs to the polysaccharide synthase family.</text>
</comment>
<proteinExistence type="inferred from homology"/>
<dbReference type="SUPFAM" id="SSF51735">
    <property type="entry name" value="NAD(P)-binding Rossmann-fold domains"/>
    <property type="match status" value="2"/>
</dbReference>
<dbReference type="InterPro" id="IPR036291">
    <property type="entry name" value="NAD(P)-bd_dom_sf"/>
</dbReference>
<evidence type="ECO:0000256" key="2">
    <source>
        <dbReference type="SAM" id="Phobius"/>
    </source>
</evidence>
<gene>
    <name evidence="4" type="primary">pglF</name>
    <name evidence="4" type="ORF">AULFYP135_00025</name>
</gene>
<dbReference type="EC" id="4.2.1.135" evidence="4"/>
<dbReference type="GO" id="GO:0016829">
    <property type="term" value="F:lyase activity"/>
    <property type="evidence" value="ECO:0007669"/>
    <property type="project" value="UniProtKB-KW"/>
</dbReference>
<reference evidence="4" key="1">
    <citation type="submission" date="2019-11" db="EMBL/GenBank/DDBJ databases">
        <authorList>
            <person name="Feng L."/>
        </authorList>
    </citation>
    <scope>NUCLEOTIDE SEQUENCE</scope>
    <source>
        <strain evidence="4">AundefinedLFYP135</strain>
    </source>
</reference>
<name>A0A6N2QVV7_9FIRM</name>
<dbReference type="Pfam" id="PF02719">
    <property type="entry name" value="Polysacc_synt_2"/>
    <property type="match status" value="1"/>
</dbReference>
<dbReference type="PANTHER" id="PTHR43318:SF1">
    <property type="entry name" value="POLYSACCHARIDE BIOSYNTHESIS PROTEIN EPSC-RELATED"/>
    <property type="match status" value="1"/>
</dbReference>
<keyword evidence="2" id="KW-1133">Transmembrane helix</keyword>
<feature type="transmembrane region" description="Helical" evidence="2">
    <location>
        <begin position="66"/>
        <end position="85"/>
    </location>
</feature>
<sequence>MGVISLLLVWDGVSAILSSVLGLYLALPDFPYRWQYSLGTLLAAWVFFALFGAYRRKLRPSIFAMPLRLVGASLAAGFSLSLLSGEWGVTPAALILTFTPLCALALAGRILLSKDRPQRQGPMRAAVYGAGELGCLLVDRFGGMQGPRPVLFLDDDPAKKGTLYKGVRVVGGLETLPRLAGKVDCLVVAIDQLSPRRLKKAIQLAAAQGLPLKRFGLFDQQEEMSAARLGEIHPEDLLRREAVALDATPLRALLAGKTVLVTGGAGSIGSELCRQTLQLGADHLVAFDISENGLFQLGRELSSLYPADRYTLEVGSVRDKSRMNQLMEQYRPAIILHAAAHKHVPMMEACPSEAVKNNLLGTKTAAEAAIAAGAELFVLISTDKAVNPSSVMGATKRGAELCLQLLWGRHPATRFCAVRFGNVLDSQGSVVPIFREQIARGGPVTVTHREMRRYFMTIPEAVQLVLHAAALSHGGETFVLDMGEPVAIYDLACDMIRLCGYRPHQDIEIQFTGPRPGEKLLEELELPEEETHPTSCPRITAFSWREWASPAAEGLFEKLKEAASAGDGSQVLALLHQLVPTYRCPPIQEEHTM</sequence>
<keyword evidence="2" id="KW-0472">Membrane</keyword>
<feature type="transmembrane region" description="Helical" evidence="2">
    <location>
        <begin position="91"/>
        <end position="112"/>
    </location>
</feature>
<evidence type="ECO:0000259" key="3">
    <source>
        <dbReference type="Pfam" id="PF02719"/>
    </source>
</evidence>
<dbReference type="PANTHER" id="PTHR43318">
    <property type="entry name" value="UDP-N-ACETYLGLUCOSAMINE 4,6-DEHYDRATASE"/>
    <property type="match status" value="1"/>
</dbReference>
<feature type="transmembrane region" description="Helical" evidence="2">
    <location>
        <begin position="33"/>
        <end position="54"/>
    </location>
</feature>
<feature type="domain" description="Polysaccharide biosynthesis protein CapD-like" evidence="3">
    <location>
        <begin position="259"/>
        <end position="540"/>
    </location>
</feature>
<feature type="transmembrane region" description="Helical" evidence="2">
    <location>
        <begin position="7"/>
        <end position="27"/>
    </location>
</feature>
<dbReference type="InterPro" id="IPR051203">
    <property type="entry name" value="Polysaccharide_Synthase-Rel"/>
</dbReference>
<dbReference type="AlphaFoldDB" id="A0A6N2QVV7"/>
<keyword evidence="4" id="KW-0456">Lyase</keyword>
<organism evidence="4">
    <name type="scientific">uncultured Anaerotruncus sp</name>
    <dbReference type="NCBI Taxonomy" id="905011"/>
    <lineage>
        <taxon>Bacteria</taxon>
        <taxon>Bacillati</taxon>
        <taxon>Bacillota</taxon>
        <taxon>Clostridia</taxon>
        <taxon>Eubacteriales</taxon>
        <taxon>Oscillospiraceae</taxon>
        <taxon>Anaerotruncus</taxon>
        <taxon>environmental samples</taxon>
    </lineage>
</organism>
<evidence type="ECO:0000256" key="1">
    <source>
        <dbReference type="ARBA" id="ARBA00007430"/>
    </source>
</evidence>
<dbReference type="Gene3D" id="3.40.50.720">
    <property type="entry name" value="NAD(P)-binding Rossmann-like Domain"/>
    <property type="match status" value="2"/>
</dbReference>
<protein>
    <submittedName>
        <fullName evidence="4">UDP-N-acetyl-alpha-D-glucosamine C6 dehydratase</fullName>
        <ecNumber evidence="4">4.2.1.135</ecNumber>
    </submittedName>
</protein>
<dbReference type="CDD" id="cd05237">
    <property type="entry name" value="UDP_invert_4-6DH_SDR_e"/>
    <property type="match status" value="1"/>
</dbReference>
<evidence type="ECO:0000313" key="4">
    <source>
        <dbReference type="EMBL" id="VYS72318.1"/>
    </source>
</evidence>
<dbReference type="EMBL" id="CACRSL010000003">
    <property type="protein sequence ID" value="VYS72318.1"/>
    <property type="molecule type" value="Genomic_DNA"/>
</dbReference>